<dbReference type="SMART" id="SM00326">
    <property type="entry name" value="SH3"/>
    <property type="match status" value="1"/>
</dbReference>
<name>A0ABR4P6Q1_9HELO</name>
<dbReference type="SUPFAM" id="SSF103657">
    <property type="entry name" value="BAR/IMD domain-like"/>
    <property type="match status" value="1"/>
</dbReference>
<dbReference type="PANTHER" id="PTHR47174:SF2">
    <property type="entry name" value="SH3 DOMAIN SIGNALLING PROTEIN (AFU_ORTHOLOGUE AFUA_5G07670)"/>
    <property type="match status" value="1"/>
</dbReference>
<dbReference type="InterPro" id="IPR004148">
    <property type="entry name" value="BAR_dom"/>
</dbReference>
<dbReference type="Pfam" id="PF00018">
    <property type="entry name" value="SH3_1"/>
    <property type="match status" value="1"/>
</dbReference>
<dbReference type="Proteomes" id="UP001629113">
    <property type="component" value="Unassembled WGS sequence"/>
</dbReference>
<evidence type="ECO:0000259" key="6">
    <source>
        <dbReference type="PROSITE" id="PS51021"/>
    </source>
</evidence>
<evidence type="ECO:0000313" key="8">
    <source>
        <dbReference type="Proteomes" id="UP001629113"/>
    </source>
</evidence>
<dbReference type="SUPFAM" id="SSF50044">
    <property type="entry name" value="SH3-domain"/>
    <property type="match status" value="1"/>
</dbReference>
<evidence type="ECO:0000256" key="1">
    <source>
        <dbReference type="ARBA" id="ARBA00022443"/>
    </source>
</evidence>
<evidence type="ECO:0000256" key="4">
    <source>
        <dbReference type="SAM" id="MobiDB-lite"/>
    </source>
</evidence>
<reference evidence="7 8" key="1">
    <citation type="submission" date="2024-06" db="EMBL/GenBank/DDBJ databases">
        <title>Complete genome of Phlyctema vagabunda strain 19-DSS-EL-015.</title>
        <authorList>
            <person name="Fiorenzani C."/>
        </authorList>
    </citation>
    <scope>NUCLEOTIDE SEQUENCE [LARGE SCALE GENOMIC DNA]</scope>
    <source>
        <strain evidence="7 8">19-DSS-EL-015</strain>
    </source>
</reference>
<evidence type="ECO:0000313" key="7">
    <source>
        <dbReference type="EMBL" id="KAL3418932.1"/>
    </source>
</evidence>
<evidence type="ECO:0000256" key="3">
    <source>
        <dbReference type="SAM" id="Coils"/>
    </source>
</evidence>
<keyword evidence="8" id="KW-1185">Reference proteome</keyword>
<sequence>MNTMHRQFAKLSTKGQGDNAKIGVLLNDFEDADKMLTKIIEASKAWRDAWINILNVQLGTVTCFEELYEPILGSSDGHGREPALTDQSQIDRTAKLKAAYTELKTDLMEEVSMMDSRIIKPATEARDHIQPMKKTIKKRENKRLDWERYMDKVNNASRKQARSDRENAALAKAEQELAKASEDFKVADAHLRETLPPLVAAAFSILPHLLGAQIMTQNTLLAQYYTILHNYCEENNFPSPPPAMEDVVQTWSRDFKPIQAEVESQNIIARGKAIQQPMNMDDSSRKPSVSGLNIRNGLSSRRPSQQGQPAPAIASPNPGARVMRIPSHTSTPQAHPQPPPSPSPSPPPTYNSQSTDYSSHLSPPVQSSYSAHSPAGPKTDYFQSTVAATKKKPPPPPPPKRIGSNNGTFVVALYDFAGQGSGDLSFKEGDRIRVVKKTDSTEDWWEGELKGVKGSFPANYCKSG</sequence>
<dbReference type="CDD" id="cd07599">
    <property type="entry name" value="BAR_Rvs167p"/>
    <property type="match status" value="1"/>
</dbReference>
<dbReference type="Pfam" id="PF03114">
    <property type="entry name" value="BAR"/>
    <property type="match status" value="1"/>
</dbReference>
<organism evidence="7 8">
    <name type="scientific">Phlyctema vagabunda</name>
    <dbReference type="NCBI Taxonomy" id="108571"/>
    <lineage>
        <taxon>Eukaryota</taxon>
        <taxon>Fungi</taxon>
        <taxon>Dikarya</taxon>
        <taxon>Ascomycota</taxon>
        <taxon>Pezizomycotina</taxon>
        <taxon>Leotiomycetes</taxon>
        <taxon>Helotiales</taxon>
        <taxon>Dermateaceae</taxon>
        <taxon>Phlyctema</taxon>
    </lineage>
</organism>
<dbReference type="InterPro" id="IPR036028">
    <property type="entry name" value="SH3-like_dom_sf"/>
</dbReference>
<keyword evidence="3" id="KW-0175">Coiled coil</keyword>
<dbReference type="PRINTS" id="PR00452">
    <property type="entry name" value="SH3DOMAIN"/>
</dbReference>
<comment type="caution">
    <text evidence="7">The sequence shown here is derived from an EMBL/GenBank/DDBJ whole genome shotgun (WGS) entry which is preliminary data.</text>
</comment>
<proteinExistence type="predicted"/>
<dbReference type="EMBL" id="JBFCZG010000008">
    <property type="protein sequence ID" value="KAL3418932.1"/>
    <property type="molecule type" value="Genomic_DNA"/>
</dbReference>
<dbReference type="PROSITE" id="PS50002">
    <property type="entry name" value="SH3"/>
    <property type="match status" value="1"/>
</dbReference>
<dbReference type="InterPro" id="IPR001452">
    <property type="entry name" value="SH3_domain"/>
</dbReference>
<keyword evidence="1 2" id="KW-0728">SH3 domain</keyword>
<feature type="region of interest" description="Disordered" evidence="4">
    <location>
        <begin position="274"/>
        <end position="380"/>
    </location>
</feature>
<protein>
    <submittedName>
        <fullName evidence="7">Sh3 domain signaling protein</fullName>
    </submittedName>
</protein>
<feature type="coiled-coil region" evidence="3">
    <location>
        <begin position="156"/>
        <end position="190"/>
    </location>
</feature>
<feature type="compositionally biased region" description="Polar residues" evidence="4">
    <location>
        <begin position="356"/>
        <end position="371"/>
    </location>
</feature>
<dbReference type="Gene3D" id="2.30.30.40">
    <property type="entry name" value="SH3 Domains"/>
    <property type="match status" value="1"/>
</dbReference>
<dbReference type="PANTHER" id="PTHR47174">
    <property type="entry name" value="BRIDGING INTEGRATOR 3"/>
    <property type="match status" value="1"/>
</dbReference>
<evidence type="ECO:0000259" key="5">
    <source>
        <dbReference type="PROSITE" id="PS50002"/>
    </source>
</evidence>
<feature type="domain" description="SH3" evidence="5">
    <location>
        <begin position="405"/>
        <end position="464"/>
    </location>
</feature>
<feature type="compositionally biased region" description="Pro residues" evidence="4">
    <location>
        <begin position="335"/>
        <end position="349"/>
    </location>
</feature>
<dbReference type="Gene3D" id="1.20.1270.60">
    <property type="entry name" value="Arfaptin homology (AH) domain/BAR domain"/>
    <property type="match status" value="1"/>
</dbReference>
<accession>A0ABR4P6Q1</accession>
<dbReference type="InterPro" id="IPR046982">
    <property type="entry name" value="BIN3/RVS161-like"/>
</dbReference>
<feature type="compositionally biased region" description="Polar residues" evidence="4">
    <location>
        <begin position="286"/>
        <end position="308"/>
    </location>
</feature>
<dbReference type="PROSITE" id="PS51021">
    <property type="entry name" value="BAR"/>
    <property type="match status" value="1"/>
</dbReference>
<gene>
    <name evidence="7" type="ORF">PVAG01_09153</name>
</gene>
<feature type="region of interest" description="Disordered" evidence="4">
    <location>
        <begin position="386"/>
        <end position="405"/>
    </location>
</feature>
<evidence type="ECO:0000256" key="2">
    <source>
        <dbReference type="PROSITE-ProRule" id="PRU00192"/>
    </source>
</evidence>
<dbReference type="InterPro" id="IPR027267">
    <property type="entry name" value="AH/BAR_dom_sf"/>
</dbReference>
<feature type="domain" description="BAR" evidence="6">
    <location>
        <begin position="7"/>
        <end position="264"/>
    </location>
</feature>